<accession>A0ABX8GZ09</accession>
<proteinExistence type="predicted"/>
<evidence type="ECO:0008006" key="3">
    <source>
        <dbReference type="Google" id="ProtNLM"/>
    </source>
</evidence>
<dbReference type="EMBL" id="CP076128">
    <property type="protein sequence ID" value="QWG08582.1"/>
    <property type="molecule type" value="Genomic_DNA"/>
</dbReference>
<dbReference type="RefSeq" id="WP_144072496.1">
    <property type="nucleotide sequence ID" value="NZ_CP076128.1"/>
</dbReference>
<sequence>MQAQDQDTLTQEVKVKAYVPIVIGDSVYKFQKDTVLYLPSDLFNHDSTLILKSDFFYKNLQDKLQKNRITKEISNLLLVKNRPQVSTRQDSINLLSNGMCFENKIVRSIKIVRMPPFGSDVKHPYPKGKENKVEKYANGVHSKTKEKVISKNIVFNVGDVINSTDLSESERLLRALTFIKDAEIYACDVDGVQLDIYIFTQDQWTIGADGRFSGTNDFELGLYDNNFIGTGQYVYLAAVVKTDEPDPYGYAFKYKFQNVYGTFVDLEVNINNNYLQSLWNLKMYKDFVTSSTKWAGEVDIESNRTTYGYTTSDSAYLDIDSTERFWEELEYSYVSSWVGRSIQLNEEKNRNITFSGGAAKLSVLKRPEQVSADTLYAYQDKNQYLGSVTLNERNYRKLSYLQGFGRTEDVPNGWLFSVTSGVEINEYLGTRPYLGFNTEVGQFTPWGFFRLQGEFGSFIVDKYKQETLHIQFNYFSNLVAIHDNFLRFFLDIDLLSGTDRVPGDYLFFDQNDIYTDFQIRRNSKKGTQRLRVKQENVWFTKWFFYGFKFAVFQNFQFGMLNDKEGVSISSNDFFSSIGAGIRTRNENLVFNTFALELQYYPNANFNNSAFEISLSTEIDLPLQDFKPLKPQVIPFH</sequence>
<gene>
    <name evidence="1" type="ORF">KM029_06495</name>
</gene>
<name>A0ABX8GZ09_9BACT</name>
<evidence type="ECO:0000313" key="1">
    <source>
        <dbReference type="EMBL" id="QWG08582.1"/>
    </source>
</evidence>
<dbReference type="Gene3D" id="3.10.20.310">
    <property type="entry name" value="membrane protein fhac"/>
    <property type="match status" value="1"/>
</dbReference>
<protein>
    <recommendedName>
        <fullName evidence="3">BamA/TamA family outer membrane protein</fullName>
    </recommendedName>
</protein>
<keyword evidence="2" id="KW-1185">Reference proteome</keyword>
<organism evidence="1 2">
    <name type="scientific">Flammeovirga kamogawensis</name>
    <dbReference type="NCBI Taxonomy" id="373891"/>
    <lineage>
        <taxon>Bacteria</taxon>
        <taxon>Pseudomonadati</taxon>
        <taxon>Bacteroidota</taxon>
        <taxon>Cytophagia</taxon>
        <taxon>Cytophagales</taxon>
        <taxon>Flammeovirgaceae</taxon>
        <taxon>Flammeovirga</taxon>
    </lineage>
</organism>
<dbReference type="Proteomes" id="UP000682802">
    <property type="component" value="Chromosome 1"/>
</dbReference>
<reference evidence="1 2" key="1">
    <citation type="submission" date="2021-05" db="EMBL/GenBank/DDBJ databases">
        <title>Comparative genomic studies on the polysaccharide-degrading batcterial strains of the Flammeovirga genus.</title>
        <authorList>
            <person name="Zewei F."/>
            <person name="Zheng Z."/>
            <person name="Yu L."/>
            <person name="Ruyue G."/>
            <person name="Yanhong M."/>
            <person name="Yuanyuan C."/>
            <person name="Jingyan G."/>
            <person name="Wenjun H."/>
        </authorList>
    </citation>
    <scope>NUCLEOTIDE SEQUENCE [LARGE SCALE GENOMIC DNA]</scope>
    <source>
        <strain evidence="1 2">YS10</strain>
    </source>
</reference>
<evidence type="ECO:0000313" key="2">
    <source>
        <dbReference type="Proteomes" id="UP000682802"/>
    </source>
</evidence>